<dbReference type="PANTHER" id="PTHR21340:SF7">
    <property type="entry name" value="NUDIX HYDROLASE DOMAIN-CONTAINING PROTEIN"/>
    <property type="match status" value="1"/>
</dbReference>
<dbReference type="RefSeq" id="WP_090030770.1">
    <property type="nucleotide sequence ID" value="NZ_BONM01000024.1"/>
</dbReference>
<name>A0A1I0W458_9CELL</name>
<dbReference type="AlphaFoldDB" id="A0A1I0W458"/>
<evidence type="ECO:0000313" key="6">
    <source>
        <dbReference type="Proteomes" id="UP000199012"/>
    </source>
</evidence>
<dbReference type="Gene3D" id="3.90.79.10">
    <property type="entry name" value="Nucleoside Triphosphate Pyrophosphohydrolase"/>
    <property type="match status" value="1"/>
</dbReference>
<dbReference type="Proteomes" id="UP000199012">
    <property type="component" value="Unassembled WGS sequence"/>
</dbReference>
<dbReference type="PRINTS" id="PR00502">
    <property type="entry name" value="NUDIXFAMILY"/>
</dbReference>
<dbReference type="GO" id="GO:0004081">
    <property type="term" value="F:bis(5'-nucleosyl)-tetraphosphatase (asymmetrical) activity"/>
    <property type="evidence" value="ECO:0007669"/>
    <property type="project" value="TreeGrafter"/>
</dbReference>
<evidence type="ECO:0000313" key="5">
    <source>
        <dbReference type="EMBL" id="SFA82853.1"/>
    </source>
</evidence>
<gene>
    <name evidence="5" type="ORF">SAMN05421867_102132</name>
</gene>
<dbReference type="PROSITE" id="PS51462">
    <property type="entry name" value="NUDIX"/>
    <property type="match status" value="1"/>
</dbReference>
<dbReference type="Pfam" id="PF00293">
    <property type="entry name" value="NUDIX"/>
    <property type="match status" value="1"/>
</dbReference>
<dbReference type="OrthoDB" id="954553at2"/>
<dbReference type="PROSITE" id="PS00893">
    <property type="entry name" value="NUDIX_BOX"/>
    <property type="match status" value="1"/>
</dbReference>
<evidence type="ECO:0000256" key="1">
    <source>
        <dbReference type="ARBA" id="ARBA00005582"/>
    </source>
</evidence>
<dbReference type="InterPro" id="IPR020084">
    <property type="entry name" value="NUDIX_hydrolase_CS"/>
</dbReference>
<organism evidence="5 6">
    <name type="scientific">Cellulomonas marina</name>
    <dbReference type="NCBI Taxonomy" id="988821"/>
    <lineage>
        <taxon>Bacteria</taxon>
        <taxon>Bacillati</taxon>
        <taxon>Actinomycetota</taxon>
        <taxon>Actinomycetes</taxon>
        <taxon>Micrococcales</taxon>
        <taxon>Cellulomonadaceae</taxon>
        <taxon>Cellulomonas</taxon>
    </lineage>
</organism>
<dbReference type="GO" id="GO:0006754">
    <property type="term" value="P:ATP biosynthetic process"/>
    <property type="evidence" value="ECO:0007669"/>
    <property type="project" value="TreeGrafter"/>
</dbReference>
<proteinExistence type="inferred from homology"/>
<keyword evidence="6" id="KW-1185">Reference proteome</keyword>
<dbReference type="InterPro" id="IPR051325">
    <property type="entry name" value="Nudix_hydrolase_domain"/>
</dbReference>
<dbReference type="InterPro" id="IPR015797">
    <property type="entry name" value="NUDIX_hydrolase-like_dom_sf"/>
</dbReference>
<dbReference type="InterPro" id="IPR020476">
    <property type="entry name" value="Nudix_hydrolase"/>
</dbReference>
<dbReference type="PANTHER" id="PTHR21340">
    <property type="entry name" value="DIADENOSINE 5,5-P1,P4-TETRAPHOSPHATE PYROPHOSPHOHYDROLASE MUTT"/>
    <property type="match status" value="1"/>
</dbReference>
<dbReference type="EMBL" id="FOKA01000002">
    <property type="protein sequence ID" value="SFA82853.1"/>
    <property type="molecule type" value="Genomic_DNA"/>
</dbReference>
<evidence type="ECO:0000256" key="3">
    <source>
        <dbReference type="RuleBase" id="RU003476"/>
    </source>
</evidence>
<dbReference type="CDD" id="cd04662">
    <property type="entry name" value="NUDIX_Hydrolase"/>
    <property type="match status" value="1"/>
</dbReference>
<reference evidence="5 6" key="1">
    <citation type="submission" date="2016-10" db="EMBL/GenBank/DDBJ databases">
        <authorList>
            <person name="de Groot N.N."/>
        </authorList>
    </citation>
    <scope>NUCLEOTIDE SEQUENCE [LARGE SCALE GENOMIC DNA]</scope>
    <source>
        <strain evidence="5 6">CGMCC 4.6945</strain>
    </source>
</reference>
<comment type="similarity">
    <text evidence="1 3">Belongs to the Nudix hydrolase family.</text>
</comment>
<dbReference type="STRING" id="988821.SAMN05421867_102132"/>
<evidence type="ECO:0000259" key="4">
    <source>
        <dbReference type="PROSITE" id="PS51462"/>
    </source>
</evidence>
<sequence>MPTTSAGILLHRRRSGVLEVLVAHMGGPMWRRRQERAWTAPKGEIEPGEDAETAARREFTEELGLPVPDVPLHDLGAFRYRSGKVVVLLTGEADLDVTTIVPGRTTIEWPPRSGRRLEVPEVDEARWVDAGTARRLLVAGQAPAVDALEAAVGA</sequence>
<dbReference type="InterPro" id="IPR000086">
    <property type="entry name" value="NUDIX_hydrolase_dom"/>
</dbReference>
<protein>
    <submittedName>
        <fullName evidence="5">Predicted NTP pyrophosphohydrolase, NUDIX family</fullName>
    </submittedName>
</protein>
<evidence type="ECO:0000256" key="2">
    <source>
        <dbReference type="ARBA" id="ARBA00022801"/>
    </source>
</evidence>
<keyword evidence="2 3" id="KW-0378">Hydrolase</keyword>
<dbReference type="GO" id="GO:0006167">
    <property type="term" value="P:AMP biosynthetic process"/>
    <property type="evidence" value="ECO:0007669"/>
    <property type="project" value="TreeGrafter"/>
</dbReference>
<accession>A0A1I0W458</accession>
<dbReference type="SUPFAM" id="SSF55811">
    <property type="entry name" value="Nudix"/>
    <property type="match status" value="1"/>
</dbReference>
<feature type="domain" description="Nudix hydrolase" evidence="4">
    <location>
        <begin position="1"/>
        <end position="150"/>
    </location>
</feature>